<dbReference type="AlphaFoldDB" id="A0A2N9LCC0"/>
<dbReference type="InterPro" id="IPR032710">
    <property type="entry name" value="NTF2-like_dom_sf"/>
</dbReference>
<dbReference type="SUPFAM" id="SSF54427">
    <property type="entry name" value="NTF2-like"/>
    <property type="match status" value="1"/>
</dbReference>
<name>A0A2N9LCC0_9BACT</name>
<dbReference type="Proteomes" id="UP000239735">
    <property type="component" value="Unassembled WGS sequence"/>
</dbReference>
<dbReference type="Gene3D" id="3.10.450.50">
    <property type="match status" value="1"/>
</dbReference>
<protein>
    <recommendedName>
        <fullName evidence="3">DUF4440 domain-containing protein</fullName>
    </recommendedName>
</protein>
<sequence>MLVAMEPHLTEPLLVTPLELHDVLAELSAREPILHRPEFGTSRADFERMTVEDFWETGASGRHYSRQFVLDELERRSFTPHEDVWETRDFYCRRLGLDTYLLTYTLLQYKQRLTRRATIWQSGAEGWKAVYHQGTIVQDA</sequence>
<proteinExistence type="predicted"/>
<evidence type="ECO:0008006" key="3">
    <source>
        <dbReference type="Google" id="ProtNLM"/>
    </source>
</evidence>
<accession>A0A2N9LCC0</accession>
<dbReference type="EMBL" id="OKRB01000086">
    <property type="protein sequence ID" value="SPE20920.1"/>
    <property type="molecule type" value="Genomic_DNA"/>
</dbReference>
<reference evidence="2" key="1">
    <citation type="submission" date="2018-02" db="EMBL/GenBank/DDBJ databases">
        <authorList>
            <person name="Hausmann B."/>
        </authorList>
    </citation>
    <scope>NUCLEOTIDE SEQUENCE [LARGE SCALE GENOMIC DNA]</scope>
    <source>
        <strain evidence="2">Peat soil MAG SbA5</strain>
    </source>
</reference>
<organism evidence="1 2">
    <name type="scientific">Candidatus Sulfuritelmatomonas gaucii</name>
    <dbReference type="NCBI Taxonomy" id="2043161"/>
    <lineage>
        <taxon>Bacteria</taxon>
        <taxon>Pseudomonadati</taxon>
        <taxon>Acidobacteriota</taxon>
        <taxon>Terriglobia</taxon>
        <taxon>Terriglobales</taxon>
        <taxon>Acidobacteriaceae</taxon>
        <taxon>Candidatus Sulfuritelmatomonas</taxon>
    </lineage>
</organism>
<evidence type="ECO:0000313" key="2">
    <source>
        <dbReference type="Proteomes" id="UP000239735"/>
    </source>
</evidence>
<evidence type="ECO:0000313" key="1">
    <source>
        <dbReference type="EMBL" id="SPE20920.1"/>
    </source>
</evidence>
<gene>
    <name evidence="1" type="ORF">SBA5_30125</name>
</gene>